<evidence type="ECO:0000256" key="1">
    <source>
        <dbReference type="ARBA" id="ARBA00023015"/>
    </source>
</evidence>
<dbReference type="GO" id="GO:0006950">
    <property type="term" value="P:response to stress"/>
    <property type="evidence" value="ECO:0007669"/>
    <property type="project" value="TreeGrafter"/>
</dbReference>
<evidence type="ECO:0000256" key="3">
    <source>
        <dbReference type="ARBA" id="ARBA00023163"/>
    </source>
</evidence>
<comment type="caution">
    <text evidence="4">The sequence shown here is derived from an EMBL/GenBank/DDBJ whole genome shotgun (WGS) entry which is preliminary data.</text>
</comment>
<dbReference type="InterPro" id="IPR036390">
    <property type="entry name" value="WH_DNA-bd_sf"/>
</dbReference>
<dbReference type="PROSITE" id="PS01117">
    <property type="entry name" value="HTH_MARR_1"/>
    <property type="match status" value="1"/>
</dbReference>
<evidence type="ECO:0000256" key="2">
    <source>
        <dbReference type="ARBA" id="ARBA00023125"/>
    </source>
</evidence>
<dbReference type="InterPro" id="IPR000835">
    <property type="entry name" value="HTH_MarR-typ"/>
</dbReference>
<dbReference type="SUPFAM" id="SSF46785">
    <property type="entry name" value="Winged helix' DNA-binding domain"/>
    <property type="match status" value="1"/>
</dbReference>
<keyword evidence="5" id="KW-1185">Reference proteome</keyword>
<dbReference type="Proteomes" id="UP000239406">
    <property type="component" value="Unassembled WGS sequence"/>
</dbReference>
<gene>
    <name evidence="4" type="ORF">C1702_13335</name>
</gene>
<reference evidence="4 5" key="1">
    <citation type="submission" date="2018-02" db="EMBL/GenBank/DDBJ databases">
        <title>Reclassifiation of [Polyangium] brachysporum DSM 7029 as Guopingzhaonella breviflexa gen. nov., sp. nov., a member of the family Comamonadaceae.</title>
        <authorList>
            <person name="Tang B."/>
        </authorList>
    </citation>
    <scope>NUCLEOTIDE SEQUENCE [LARGE SCALE GENOMIC DNA]</scope>
    <source>
        <strain evidence="4 5">DSM 15344</strain>
    </source>
</reference>
<dbReference type="RefSeq" id="WP_104358203.1">
    <property type="nucleotide sequence ID" value="NZ_CP064338.1"/>
</dbReference>
<dbReference type="PROSITE" id="PS50995">
    <property type="entry name" value="HTH_MARR_2"/>
    <property type="match status" value="1"/>
</dbReference>
<dbReference type="InterPro" id="IPR023187">
    <property type="entry name" value="Tscrpt_reg_MarR-type_CS"/>
</dbReference>
<dbReference type="SMART" id="SM00347">
    <property type="entry name" value="HTH_MARR"/>
    <property type="match status" value="1"/>
</dbReference>
<dbReference type="Pfam" id="PF01047">
    <property type="entry name" value="MarR"/>
    <property type="match status" value="1"/>
</dbReference>
<dbReference type="EMBL" id="PSNY01000014">
    <property type="protein sequence ID" value="PPE69250.1"/>
    <property type="molecule type" value="Genomic_DNA"/>
</dbReference>
<keyword evidence="3" id="KW-0804">Transcription</keyword>
<dbReference type="PANTHER" id="PTHR33164">
    <property type="entry name" value="TRANSCRIPTIONAL REGULATOR, MARR FAMILY"/>
    <property type="match status" value="1"/>
</dbReference>
<keyword evidence="1" id="KW-0805">Transcription regulation</keyword>
<sequence>MSQPDSASPCVFYSPGTYGQEDSVGFLMKRALGLVLQETDRRLAPHGLTNAQWGPLFKIRKLGTTTVAELARQMNMDAGAMTRMLDRLEAKELCRRVRSTIDRRVVRIELTPEGERIADEVPAVLSDVMNELLTGFSVDEWENLKSYLRRMIANGERFRGEGAG</sequence>
<organism evidence="4 5">
    <name type="scientific">Caldimonas thermodepolymerans</name>
    <dbReference type="NCBI Taxonomy" id="215580"/>
    <lineage>
        <taxon>Bacteria</taxon>
        <taxon>Pseudomonadati</taxon>
        <taxon>Pseudomonadota</taxon>
        <taxon>Betaproteobacteria</taxon>
        <taxon>Burkholderiales</taxon>
        <taxon>Sphaerotilaceae</taxon>
        <taxon>Caldimonas</taxon>
    </lineage>
</organism>
<dbReference type="PANTHER" id="PTHR33164:SF64">
    <property type="entry name" value="TRANSCRIPTIONAL REGULATOR SLYA"/>
    <property type="match status" value="1"/>
</dbReference>
<evidence type="ECO:0000313" key="4">
    <source>
        <dbReference type="EMBL" id="PPE69250.1"/>
    </source>
</evidence>
<dbReference type="GO" id="GO:0003677">
    <property type="term" value="F:DNA binding"/>
    <property type="evidence" value="ECO:0007669"/>
    <property type="project" value="UniProtKB-KW"/>
</dbReference>
<keyword evidence="2" id="KW-0238">DNA-binding</keyword>
<accession>A0A2S5T2P6</accession>
<dbReference type="InterPro" id="IPR039422">
    <property type="entry name" value="MarR/SlyA-like"/>
</dbReference>
<dbReference type="InterPro" id="IPR036388">
    <property type="entry name" value="WH-like_DNA-bd_sf"/>
</dbReference>
<dbReference type="GO" id="GO:0003700">
    <property type="term" value="F:DNA-binding transcription factor activity"/>
    <property type="evidence" value="ECO:0007669"/>
    <property type="project" value="InterPro"/>
</dbReference>
<dbReference type="Gene3D" id="1.10.10.10">
    <property type="entry name" value="Winged helix-like DNA-binding domain superfamily/Winged helix DNA-binding domain"/>
    <property type="match status" value="1"/>
</dbReference>
<name>A0A2S5T2P6_9BURK</name>
<evidence type="ECO:0000313" key="5">
    <source>
        <dbReference type="Proteomes" id="UP000239406"/>
    </source>
</evidence>
<dbReference type="PRINTS" id="PR00598">
    <property type="entry name" value="HTHMARR"/>
</dbReference>
<proteinExistence type="predicted"/>
<protein>
    <submittedName>
        <fullName evidence="4">MarR family transcriptional regulator</fullName>
    </submittedName>
</protein>
<dbReference type="AlphaFoldDB" id="A0A2S5T2P6"/>